<dbReference type="InterPro" id="IPR013078">
    <property type="entry name" value="His_Pase_superF_clade-1"/>
</dbReference>
<gene>
    <name evidence="1" type="ORF">ACFSKL_20060</name>
</gene>
<protein>
    <submittedName>
        <fullName evidence="1">SixA phosphatase family protein</fullName>
    </submittedName>
</protein>
<dbReference type="PANTHER" id="PTHR47623:SF1">
    <property type="entry name" value="OS09G0287300 PROTEIN"/>
    <property type="match status" value="1"/>
</dbReference>
<comment type="caution">
    <text evidence="1">The sequence shown here is derived from an EMBL/GenBank/DDBJ whole genome shotgun (WGS) entry which is preliminary data.</text>
</comment>
<evidence type="ECO:0000313" key="2">
    <source>
        <dbReference type="Proteomes" id="UP001597361"/>
    </source>
</evidence>
<dbReference type="CDD" id="cd07067">
    <property type="entry name" value="HP_PGM_like"/>
    <property type="match status" value="1"/>
</dbReference>
<dbReference type="SUPFAM" id="SSF53254">
    <property type="entry name" value="Phosphoglycerate mutase-like"/>
    <property type="match status" value="1"/>
</dbReference>
<organism evidence="1 2">
    <name type="scientific">Belliella marina</name>
    <dbReference type="NCBI Taxonomy" id="1644146"/>
    <lineage>
        <taxon>Bacteria</taxon>
        <taxon>Pseudomonadati</taxon>
        <taxon>Bacteroidota</taxon>
        <taxon>Cytophagia</taxon>
        <taxon>Cytophagales</taxon>
        <taxon>Cyclobacteriaceae</taxon>
        <taxon>Belliella</taxon>
    </lineage>
</organism>
<dbReference type="EMBL" id="JBHUHR010000046">
    <property type="protein sequence ID" value="MFD2037104.1"/>
    <property type="molecule type" value="Genomic_DNA"/>
</dbReference>
<dbReference type="InterPro" id="IPR029033">
    <property type="entry name" value="His_PPase_superfam"/>
</dbReference>
<dbReference type="RefSeq" id="WP_376888725.1">
    <property type="nucleotide sequence ID" value="NZ_JBHUHR010000046.1"/>
</dbReference>
<dbReference type="Gene3D" id="3.40.50.1240">
    <property type="entry name" value="Phosphoglycerate mutase-like"/>
    <property type="match status" value="1"/>
</dbReference>
<dbReference type="PANTHER" id="PTHR47623">
    <property type="entry name" value="OS09G0287300 PROTEIN"/>
    <property type="match status" value="1"/>
</dbReference>
<dbReference type="Pfam" id="PF00300">
    <property type="entry name" value="His_Phos_1"/>
    <property type="match status" value="1"/>
</dbReference>
<accession>A0ABW4VQU8</accession>
<dbReference type="Proteomes" id="UP001597361">
    <property type="component" value="Unassembled WGS sequence"/>
</dbReference>
<evidence type="ECO:0000313" key="1">
    <source>
        <dbReference type="EMBL" id="MFD2037104.1"/>
    </source>
</evidence>
<reference evidence="2" key="1">
    <citation type="journal article" date="2019" name="Int. J. Syst. Evol. Microbiol.">
        <title>The Global Catalogue of Microorganisms (GCM) 10K type strain sequencing project: providing services to taxonomists for standard genome sequencing and annotation.</title>
        <authorList>
            <consortium name="The Broad Institute Genomics Platform"/>
            <consortium name="The Broad Institute Genome Sequencing Center for Infectious Disease"/>
            <person name="Wu L."/>
            <person name="Ma J."/>
        </authorList>
    </citation>
    <scope>NUCLEOTIDE SEQUENCE [LARGE SCALE GENOMIC DNA]</scope>
    <source>
        <strain evidence="2">CGMCC 1.15180</strain>
    </source>
</reference>
<proteinExistence type="predicted"/>
<sequence>MKNLIVIRHAKSSWDDPFLDDHQRPLGDRGLRDSPRMGQRLKRKGVIPDLLVSSDAERAKSTALIIAEQLHFPKDRIMFTGTLYHASSSVILGLIRSLDDLYNTVMIFGHNPGFNDLIWELGFEIENLPTCGQFAVKFEVNSWKHVGKENAKKWFFDYPKNK</sequence>
<name>A0ABW4VQU8_9BACT</name>
<keyword evidence="2" id="KW-1185">Reference proteome</keyword>